<dbReference type="AlphaFoldDB" id="A0A9W4WYL4"/>
<dbReference type="EMBL" id="CAMKVN010002641">
    <property type="protein sequence ID" value="CAI2181985.1"/>
    <property type="molecule type" value="Genomic_DNA"/>
</dbReference>
<evidence type="ECO:0000313" key="1">
    <source>
        <dbReference type="EMBL" id="CAI2181985.1"/>
    </source>
</evidence>
<protein>
    <submittedName>
        <fullName evidence="1">9564_t:CDS:1</fullName>
    </submittedName>
</protein>
<dbReference type="Proteomes" id="UP001153678">
    <property type="component" value="Unassembled WGS sequence"/>
</dbReference>
<keyword evidence="2" id="KW-1185">Reference proteome</keyword>
<accession>A0A9W4WYL4</accession>
<gene>
    <name evidence="1" type="ORF">FWILDA_LOCUS10356</name>
</gene>
<sequence length="122" mass="14021">MKFSITIAFIFGLFILTLIEGHLVWIQNRALSGTITCAAATHENEGDKFSFNELNDAIDEVCKTSHDGYYLNISDTIQTYWLVFGVEWSTEDYKWRGPFTNNGNQCWHFHGIEDGWSVYPCP</sequence>
<organism evidence="1 2">
    <name type="scientific">Funneliformis geosporum</name>
    <dbReference type="NCBI Taxonomy" id="1117311"/>
    <lineage>
        <taxon>Eukaryota</taxon>
        <taxon>Fungi</taxon>
        <taxon>Fungi incertae sedis</taxon>
        <taxon>Mucoromycota</taxon>
        <taxon>Glomeromycotina</taxon>
        <taxon>Glomeromycetes</taxon>
        <taxon>Glomerales</taxon>
        <taxon>Glomeraceae</taxon>
        <taxon>Funneliformis</taxon>
    </lineage>
</organism>
<evidence type="ECO:0000313" key="2">
    <source>
        <dbReference type="Proteomes" id="UP001153678"/>
    </source>
</evidence>
<proteinExistence type="predicted"/>
<comment type="caution">
    <text evidence="1">The sequence shown here is derived from an EMBL/GenBank/DDBJ whole genome shotgun (WGS) entry which is preliminary data.</text>
</comment>
<reference evidence="1" key="1">
    <citation type="submission" date="2022-08" db="EMBL/GenBank/DDBJ databases">
        <authorList>
            <person name="Kallberg Y."/>
            <person name="Tangrot J."/>
            <person name="Rosling A."/>
        </authorList>
    </citation>
    <scope>NUCLEOTIDE SEQUENCE</scope>
    <source>
        <strain evidence="1">Wild A</strain>
    </source>
</reference>
<name>A0A9W4WYL4_9GLOM</name>